<dbReference type="Gene3D" id="3.90.550.10">
    <property type="entry name" value="Spore Coat Polysaccharide Biosynthesis Protein SpsA, Chain A"/>
    <property type="match status" value="1"/>
</dbReference>
<dbReference type="Pfam" id="PF00535">
    <property type="entry name" value="Glycos_transf_2"/>
    <property type="match status" value="1"/>
</dbReference>
<keyword evidence="11 14" id="KW-0472">Membrane</keyword>
<accession>A0A9P6Q603</accession>
<evidence type="ECO:0000256" key="7">
    <source>
        <dbReference type="ARBA" id="ARBA00022692"/>
    </source>
</evidence>
<keyword evidence="6" id="KW-0808">Transferase</keyword>
<comment type="pathway">
    <text evidence="2">Protein modification; protein glycosylation.</text>
</comment>
<dbReference type="EC" id="2.4.1.117" evidence="4"/>
<gene>
    <name evidence="16" type="primary">ALG5</name>
    <name evidence="16" type="ORF">BG011_002778</name>
</gene>
<feature type="compositionally biased region" description="Basic and acidic residues" evidence="13">
    <location>
        <begin position="53"/>
        <end position="65"/>
    </location>
</feature>
<dbReference type="InterPro" id="IPR035518">
    <property type="entry name" value="DPG_synthase"/>
</dbReference>
<dbReference type="CDD" id="cd04188">
    <property type="entry name" value="DPG_synthase"/>
    <property type="match status" value="1"/>
</dbReference>
<comment type="catalytic activity">
    <reaction evidence="12">
        <text>a di-trans,poly-cis-dolichyl phosphate + UDP-alpha-D-glucose = a di-trans,poly-cis-dolichyl beta-D-glucosyl phosphate + UDP</text>
        <dbReference type="Rhea" id="RHEA:15401"/>
        <dbReference type="Rhea" id="RHEA-COMP:19498"/>
        <dbReference type="Rhea" id="RHEA-COMP:19502"/>
        <dbReference type="ChEBI" id="CHEBI:57525"/>
        <dbReference type="ChEBI" id="CHEBI:57683"/>
        <dbReference type="ChEBI" id="CHEBI:58223"/>
        <dbReference type="ChEBI" id="CHEBI:58885"/>
        <dbReference type="EC" id="2.4.1.117"/>
    </reaction>
    <physiologicalReaction direction="left-to-right" evidence="12">
        <dbReference type="Rhea" id="RHEA:15402"/>
    </physiologicalReaction>
</comment>
<evidence type="ECO:0000259" key="15">
    <source>
        <dbReference type="Pfam" id="PF00535"/>
    </source>
</evidence>
<dbReference type="Proteomes" id="UP000726737">
    <property type="component" value="Unassembled WGS sequence"/>
</dbReference>
<dbReference type="EMBL" id="JAAAJA010000193">
    <property type="protein sequence ID" value="KAG0259223.1"/>
    <property type="molecule type" value="Genomic_DNA"/>
</dbReference>
<dbReference type="InterPro" id="IPR029044">
    <property type="entry name" value="Nucleotide-diphossugar_trans"/>
</dbReference>
<evidence type="ECO:0000256" key="8">
    <source>
        <dbReference type="ARBA" id="ARBA00022824"/>
    </source>
</evidence>
<evidence type="ECO:0000256" key="5">
    <source>
        <dbReference type="ARBA" id="ARBA00022676"/>
    </source>
</evidence>
<protein>
    <recommendedName>
        <fullName evidence="4">dolichyl-phosphate beta-glucosyltransferase</fullName>
        <ecNumber evidence="4">2.4.1.117</ecNumber>
    </recommendedName>
</protein>
<organism evidence="16 17">
    <name type="scientific">Mortierella polycephala</name>
    <dbReference type="NCBI Taxonomy" id="41804"/>
    <lineage>
        <taxon>Eukaryota</taxon>
        <taxon>Fungi</taxon>
        <taxon>Fungi incertae sedis</taxon>
        <taxon>Mucoromycota</taxon>
        <taxon>Mortierellomycotina</taxon>
        <taxon>Mortierellomycetes</taxon>
        <taxon>Mortierellales</taxon>
        <taxon>Mortierellaceae</taxon>
        <taxon>Mortierella</taxon>
    </lineage>
</organism>
<keyword evidence="8" id="KW-0256">Endoplasmic reticulum</keyword>
<dbReference type="OrthoDB" id="3784at2759"/>
<dbReference type="GO" id="GO:0005789">
    <property type="term" value="C:endoplasmic reticulum membrane"/>
    <property type="evidence" value="ECO:0007669"/>
    <property type="project" value="UniProtKB-SubCell"/>
</dbReference>
<reference evidence="16" key="1">
    <citation type="journal article" date="2020" name="Fungal Divers.">
        <title>Resolving the Mortierellaceae phylogeny through synthesis of multi-gene phylogenetics and phylogenomics.</title>
        <authorList>
            <person name="Vandepol N."/>
            <person name="Liber J."/>
            <person name="Desiro A."/>
            <person name="Na H."/>
            <person name="Kennedy M."/>
            <person name="Barry K."/>
            <person name="Grigoriev I.V."/>
            <person name="Miller A.N."/>
            <person name="O'Donnell K."/>
            <person name="Stajich J.E."/>
            <person name="Bonito G."/>
        </authorList>
    </citation>
    <scope>NUCLEOTIDE SEQUENCE</scope>
    <source>
        <strain evidence="16">KOD948</strain>
    </source>
</reference>
<evidence type="ECO:0000256" key="3">
    <source>
        <dbReference type="ARBA" id="ARBA00006739"/>
    </source>
</evidence>
<evidence type="ECO:0000256" key="9">
    <source>
        <dbReference type="ARBA" id="ARBA00022968"/>
    </source>
</evidence>
<keyword evidence="5" id="KW-0328">Glycosyltransferase</keyword>
<feature type="region of interest" description="Disordered" evidence="13">
    <location>
        <begin position="53"/>
        <end position="80"/>
    </location>
</feature>
<feature type="compositionally biased region" description="Low complexity" evidence="13">
    <location>
        <begin position="364"/>
        <end position="382"/>
    </location>
</feature>
<dbReference type="InterPro" id="IPR001173">
    <property type="entry name" value="Glyco_trans_2-like"/>
</dbReference>
<evidence type="ECO:0000256" key="2">
    <source>
        <dbReference type="ARBA" id="ARBA00004922"/>
    </source>
</evidence>
<evidence type="ECO:0000313" key="17">
    <source>
        <dbReference type="Proteomes" id="UP000726737"/>
    </source>
</evidence>
<comment type="similarity">
    <text evidence="3">Belongs to the glycosyltransferase 2 family.</text>
</comment>
<evidence type="ECO:0000256" key="12">
    <source>
        <dbReference type="ARBA" id="ARBA00045097"/>
    </source>
</evidence>
<name>A0A9P6Q603_9FUNG</name>
<comment type="caution">
    <text evidence="16">The sequence shown here is derived from an EMBL/GenBank/DDBJ whole genome shotgun (WGS) entry which is preliminary data.</text>
</comment>
<evidence type="ECO:0000256" key="4">
    <source>
        <dbReference type="ARBA" id="ARBA00012583"/>
    </source>
</evidence>
<feature type="region of interest" description="Disordered" evidence="13">
    <location>
        <begin position="363"/>
        <end position="382"/>
    </location>
</feature>
<evidence type="ECO:0000256" key="10">
    <source>
        <dbReference type="ARBA" id="ARBA00022989"/>
    </source>
</evidence>
<evidence type="ECO:0000256" key="13">
    <source>
        <dbReference type="SAM" id="MobiDB-lite"/>
    </source>
</evidence>
<dbReference type="PANTHER" id="PTHR10859:SF91">
    <property type="entry name" value="DOLICHYL-PHOSPHATE BETA-GLUCOSYLTRANSFERASE"/>
    <property type="match status" value="1"/>
</dbReference>
<evidence type="ECO:0000256" key="6">
    <source>
        <dbReference type="ARBA" id="ARBA00022679"/>
    </source>
</evidence>
<feature type="transmembrane region" description="Helical" evidence="14">
    <location>
        <begin position="6"/>
        <end position="25"/>
    </location>
</feature>
<keyword evidence="7 14" id="KW-0812">Transmembrane</keyword>
<dbReference type="GO" id="GO:0004581">
    <property type="term" value="F:dolichyl-phosphate beta-glucosyltransferase activity"/>
    <property type="evidence" value="ECO:0007669"/>
    <property type="project" value="UniProtKB-EC"/>
</dbReference>
<dbReference type="GO" id="GO:0006487">
    <property type="term" value="P:protein N-linked glycosylation"/>
    <property type="evidence" value="ECO:0007669"/>
    <property type="project" value="TreeGrafter"/>
</dbReference>
<dbReference type="AlphaFoldDB" id="A0A9P6Q603"/>
<dbReference type="PANTHER" id="PTHR10859">
    <property type="entry name" value="GLYCOSYL TRANSFERASE"/>
    <property type="match status" value="1"/>
</dbReference>
<feature type="domain" description="Glycosyltransferase 2-like" evidence="15">
    <location>
        <begin position="109"/>
        <end position="288"/>
    </location>
</feature>
<dbReference type="SUPFAM" id="SSF53448">
    <property type="entry name" value="Nucleotide-diphospho-sugar transferases"/>
    <property type="match status" value="1"/>
</dbReference>
<evidence type="ECO:0000256" key="1">
    <source>
        <dbReference type="ARBA" id="ARBA00004389"/>
    </source>
</evidence>
<keyword evidence="10 14" id="KW-1133">Transmembrane helix</keyword>
<proteinExistence type="inferred from homology"/>
<evidence type="ECO:0000256" key="11">
    <source>
        <dbReference type="ARBA" id="ARBA00023136"/>
    </source>
</evidence>
<keyword evidence="17" id="KW-1185">Reference proteome</keyword>
<evidence type="ECO:0000256" key="14">
    <source>
        <dbReference type="SAM" id="Phobius"/>
    </source>
</evidence>
<keyword evidence="9" id="KW-0735">Signal-anchor</keyword>
<evidence type="ECO:0000313" key="16">
    <source>
        <dbReference type="EMBL" id="KAG0259223.1"/>
    </source>
</evidence>
<comment type="subcellular location">
    <subcellularLocation>
        <location evidence="1">Endoplasmic reticulum membrane</location>
        <topology evidence="1">Single-pass membrane protein</topology>
    </subcellularLocation>
</comment>
<sequence length="382" mass="42971">MSWTLLLSSIIAGGFFFAISLLYVLSPIPREATESEKCFQDYTHLPALIKEEKEQEQQRLKHDQTTRTGTTATTKKNVPGSDIRSEKYKAQLTRLTRTDEGSPTKTLTLVVPAYNEAERLPIMLNETLDFLKTRAHKDESFTFEILILDDGSQDGTVRVALEMAQQRDIKDIRVLSFEKNRGKGGAVIQGMQYTRGEYILMVDADGATRFSDLDDLELKLKAAERDGLGVAVGSRAHLVKTDAVVKRSFIRNFLMYSFHKVVYVLGIRGIDDTQCGFKLFTRKAAQAIFPNMHVEGWVFDIEVLLIAQQLKIPIIEVPVTWQEIDGSKVSLMRDSIRMALDLLIIRMNYILGIWTIQPIKKTKTSSSSPMASSVAKTSATPQ</sequence>